<dbReference type="PANTHER" id="PTHR43775">
    <property type="entry name" value="FATTY ACID SYNTHASE"/>
    <property type="match status" value="1"/>
</dbReference>
<dbReference type="InterPro" id="IPR014031">
    <property type="entry name" value="Ketoacyl_synth_C"/>
</dbReference>
<dbReference type="CDD" id="cd00833">
    <property type="entry name" value="PKS"/>
    <property type="match status" value="1"/>
</dbReference>
<evidence type="ECO:0000256" key="2">
    <source>
        <dbReference type="ARBA" id="ARBA00022450"/>
    </source>
</evidence>
<dbReference type="PANTHER" id="PTHR43775:SF37">
    <property type="entry name" value="SI:DKEY-61P9.11"/>
    <property type="match status" value="1"/>
</dbReference>
<dbReference type="Gene3D" id="1.10.1200.10">
    <property type="entry name" value="ACP-like"/>
    <property type="match status" value="3"/>
</dbReference>
<dbReference type="CDD" id="cd00610">
    <property type="entry name" value="OAT_like"/>
    <property type="match status" value="1"/>
</dbReference>
<keyword evidence="2" id="KW-0596">Phosphopantetheine</keyword>
<evidence type="ECO:0000259" key="9">
    <source>
        <dbReference type="PROSITE" id="PS52004"/>
    </source>
</evidence>
<dbReference type="InterPro" id="IPR014030">
    <property type="entry name" value="Ketoacyl_synth_N"/>
</dbReference>
<dbReference type="PROSITE" id="PS00606">
    <property type="entry name" value="KS3_1"/>
    <property type="match status" value="1"/>
</dbReference>
<dbReference type="Gene3D" id="3.40.47.10">
    <property type="match status" value="1"/>
</dbReference>
<dbReference type="Gene3D" id="3.30.300.30">
    <property type="match status" value="2"/>
</dbReference>
<dbReference type="Gene3D" id="1.10.1240.100">
    <property type="match status" value="1"/>
</dbReference>
<dbReference type="InterPro" id="IPR016039">
    <property type="entry name" value="Thiolase-like"/>
</dbReference>
<evidence type="ECO:0000256" key="6">
    <source>
        <dbReference type="SAM" id="MobiDB-lite"/>
    </source>
</evidence>
<organism evidence="10 11">
    <name type="scientific">Kroppenstedtia guangzhouensis</name>
    <dbReference type="NCBI Taxonomy" id="1274356"/>
    <lineage>
        <taxon>Bacteria</taxon>
        <taxon>Bacillati</taxon>
        <taxon>Bacillota</taxon>
        <taxon>Bacilli</taxon>
        <taxon>Bacillales</taxon>
        <taxon>Thermoactinomycetaceae</taxon>
        <taxon>Kroppenstedtia</taxon>
    </lineage>
</organism>
<dbReference type="CDD" id="cd19531">
    <property type="entry name" value="LCL_NRPS-like"/>
    <property type="match status" value="2"/>
</dbReference>
<dbReference type="Gene3D" id="3.90.1150.10">
    <property type="entry name" value="Aspartate Aminotransferase, domain 1"/>
    <property type="match status" value="1"/>
</dbReference>
<evidence type="ECO:0000256" key="5">
    <source>
        <dbReference type="ARBA" id="ARBA00022898"/>
    </source>
</evidence>
<dbReference type="Pfam" id="PF02801">
    <property type="entry name" value="Ketoacyl-synt_C"/>
    <property type="match status" value="1"/>
</dbReference>
<evidence type="ECO:0000256" key="7">
    <source>
        <dbReference type="SAM" id="Phobius"/>
    </source>
</evidence>
<dbReference type="SUPFAM" id="SSF47336">
    <property type="entry name" value="ACP-like"/>
    <property type="match status" value="3"/>
</dbReference>
<dbReference type="InterPro" id="IPR036736">
    <property type="entry name" value="ACP-like_sf"/>
</dbReference>
<keyword evidence="4" id="KW-0808">Transferase</keyword>
<dbReference type="InterPro" id="IPR020841">
    <property type="entry name" value="PKS_Beta-ketoAc_synthase_dom"/>
</dbReference>
<dbReference type="PROSITE" id="PS50075">
    <property type="entry name" value="CARRIER"/>
    <property type="match status" value="3"/>
</dbReference>
<dbReference type="Pfam" id="PF00668">
    <property type="entry name" value="Condensation"/>
    <property type="match status" value="2"/>
</dbReference>
<dbReference type="InterPro" id="IPR001242">
    <property type="entry name" value="Condensation_dom"/>
</dbReference>
<dbReference type="InterPro" id="IPR025110">
    <property type="entry name" value="AMP-bd_C"/>
</dbReference>
<dbReference type="InterPro" id="IPR045851">
    <property type="entry name" value="AMP-bd_C_sf"/>
</dbReference>
<keyword evidence="7" id="KW-0812">Transmembrane</keyword>
<dbReference type="SUPFAM" id="SSF56801">
    <property type="entry name" value="Acetyl-CoA synthetase-like"/>
    <property type="match status" value="2"/>
</dbReference>
<dbReference type="InterPro" id="IPR015421">
    <property type="entry name" value="PyrdxlP-dep_Trfase_major"/>
</dbReference>
<evidence type="ECO:0000259" key="8">
    <source>
        <dbReference type="PROSITE" id="PS50075"/>
    </source>
</evidence>
<dbReference type="Gene3D" id="3.30.559.10">
    <property type="entry name" value="Chloramphenicol acetyltransferase-like domain"/>
    <property type="match status" value="2"/>
</dbReference>
<dbReference type="InterPro" id="IPR015422">
    <property type="entry name" value="PyrdxlP-dep_Trfase_small"/>
</dbReference>
<dbReference type="Proteomes" id="UP000617979">
    <property type="component" value="Unassembled WGS sequence"/>
</dbReference>
<dbReference type="Gene3D" id="3.30.559.30">
    <property type="entry name" value="Nonribosomal peptide synthetase, condensation domain"/>
    <property type="match status" value="2"/>
</dbReference>
<dbReference type="PROSITE" id="PS00012">
    <property type="entry name" value="PHOSPHOPANTETHEINE"/>
    <property type="match status" value="1"/>
</dbReference>
<dbReference type="Pfam" id="PF13193">
    <property type="entry name" value="AMP-binding_C"/>
    <property type="match status" value="1"/>
</dbReference>
<dbReference type="InterPro" id="IPR015424">
    <property type="entry name" value="PyrdxlP-dep_Trfase"/>
</dbReference>
<feature type="domain" description="Carrier" evidence="8">
    <location>
        <begin position="581"/>
        <end position="656"/>
    </location>
</feature>
<dbReference type="SUPFAM" id="SSF52777">
    <property type="entry name" value="CoA-dependent acyltransferases"/>
    <property type="match status" value="4"/>
</dbReference>
<dbReference type="PROSITE" id="PS00455">
    <property type="entry name" value="AMP_BINDING"/>
    <property type="match status" value="1"/>
</dbReference>
<feature type="transmembrane region" description="Helical" evidence="7">
    <location>
        <begin position="70"/>
        <end position="92"/>
    </location>
</feature>
<dbReference type="InterPro" id="IPR050091">
    <property type="entry name" value="PKS_NRPS_Biosynth_Enz"/>
</dbReference>
<dbReference type="InterPro" id="IPR023213">
    <property type="entry name" value="CAT-like_dom_sf"/>
</dbReference>
<dbReference type="SUPFAM" id="SSF53901">
    <property type="entry name" value="Thiolase-like"/>
    <property type="match status" value="1"/>
</dbReference>
<dbReference type="InterPro" id="IPR009081">
    <property type="entry name" value="PP-bd_ACP"/>
</dbReference>
<keyword evidence="5" id="KW-0663">Pyridoxal phosphate</keyword>
<dbReference type="Pfam" id="PF00550">
    <property type="entry name" value="PP-binding"/>
    <property type="match status" value="3"/>
</dbReference>
<dbReference type="PROSITE" id="PS52004">
    <property type="entry name" value="KS3_2"/>
    <property type="match status" value="1"/>
</dbReference>
<sequence>MKLSGTLIDVITTLSKEKKRGITLIFGDKDERFVSYQQLYTGALQVLDHLQKKGLKPGDELVFQIKDNDLYSFVTTFWGCILGGIIAVPVTVGSNDEQRKKLFKIWDTLNNPYMITDRPTTNRLLQYTKDSNHIQLVQQMIKRSILLENISHSGQSGMVQEVSAQEIAFIQFSSGSTGDPKGVMLTHENLIANTSAINSSLHTEHNDAFLSWMPLTHDMGLIAYHLTPVLAGVNHYLMPTSLFIRRPTLWIKKTNDHRATIISSPNFGYKYFLSKFKPKVADGWDLSHVKVILNGAEPISIKLCHQFLSQLGKYGLKPDTMYMGYGLAEASVAVSIGKYEYNPIHLDRHHLNVGEPIKEVEENSKDCLSFVDEGVAVNDCFFRVCDDEGLEVADRVVGHIQIKGKNVTQGYYNNPIATEEVMTPDGWVQTGDLGFTQNGRLIITGREKDIIFVNGQNVYPHDIERVAEEVKEVELGKVAACGVYNSASQEEEIVVFVLFKKPTEKFVHLAMELQRHISERTGWKVSDVIPIRQIPKTTSGKVQRFKLAEDYQKGRYDSISTELKKRMSQSQSREASVLSELSKNQVEDCLLRIFREVLQSEKIGVHDRYFEKGATSLQFVEIAERVEADLGVQFQVADFFANPTISKLVESIEKYRQSPASPPVNKSIQGQDQDIAIIGISLRLPKANDLDSFWRNIVTGRDCIGPLNETRRQDAMKYMEYIGGKISSDTFAEGGYLDEIDTFDYRFFNMTPKEAKLMDPNQRLFLETAWNTVENAGYGGNKLSGEKVGVYVGFSRTGYDYERLLSEVAPEQLPQYAVGNLPSIISSRIAYLLDLKGPAVTVDTACSSSLVAVHMACKSILNGDCNMALAGGVKTILLPVRAGIGMESSDYRARAFDDNSDGTGWGEGVAAVLLKPLSQAVQDGDYIHAVIKGSAINQDGTTVGITAPNPEAQSELIIRAWEDASVHPENITYIETHGTGTPLGDPVEVDGIQRAFRKYTSKKQFCGIGSVKTNIGHLYEAAGIAGLIKTILCLQNKKIPQMVHFEKPNRNIRFEESPVYVPPQLMEWETNGSPRRSGVSSFGFSGTNCHIVLEEYTDPADSDPSISPSDGLNVFTLSAKTNSALRKMVQRYAEFIAIKPDLSLKDLCYTANTGRAHHHHRIAIIVKNMDELKNKLATLIGNFDLPDDKVFSGSFTTVEKTREFTEAARKIMMQCTQGITEDDLSSLCRLYVKGASIDWEQLYLDGTTRKKVPLPAYPFEKLRCWVEEPKSVTKQQADHIQKPAALKGEKAPMSHLNIISPLKEIIQKVTGLGLNEIEESVHFLEMGLDSIMLNQVRQEISNRFHVDIPVQQFFESVTNLNKLAVHVAEKTPVQESGIATSSGVIREHSRRELVVGAQEELEKETEVNSAGELKQISSIEQILEQQLQLMSQQLEVLERVRTEREVAASVQELSGPIQSLSVDRKDDPDPGQSVSHSTATDSDHGPKPFIPYQPIITGEDGDFTEKQRAFLSQFVQKYVERTKGSKSFTQDNRFIHANNRNVAGFRSYWKELVYPIVTKQGSGPYMWDVDGNRYIDLTMGFGVNLFGHNPDFITNELRKQIHADTPPLGPMSNTAGRVAELISELTGVERVAFYNSGTEAVMVALRLARAITGRSKIALFAGSYHGTYDGVLAVSEPNSENGQALPMAPGIPSSMMEDVMILNYNHPHSLELIKKHADELAAVLVEPVQSRRPDLQPRSFLKQVREITRNSGTALIFDEVITGFRLQLGGAQEWYGIEADLVIYGKVLGGGMPIGVVAGKAQFMDAVDGGIWQFGDASEPSNASKKTFVGGTFCTHPLAMAASVQVLEYLKSKGTALQKELNSRTARLVSTLNEFFKQNRVPMHMVHCGSLFRFVSFGDIDLFYYLLISKGIYIWEGRNCFLSTAHSDEDLEHIIQAVKESVFELREGGFLPEPPDGDGPGEGAPMDPVSIPLTNEQKQIWFASKARNDHSAAFNETVAFQLKGGLRLDALNDAIETVVKRHESLRTVMDPSGEKQHVLPDVQVTIPVIDFSDYQESEREKRIEEWFENQGRIPFDLSSKEPLFRVHLLKSTASSHILVISFHHIIMDGWSIDLFVRELMSLYTSFCQGNLSVNLPDPVQFRDFQSWQLSEVTEKEKKEAVAYWNQVLDSPLPAMDLPSEHGGMVKQSFRGERVSLQIGPSLTQKLKTLSIKSGNSLFVTLLAAYKVFLHRLTGNKKIVVGVPTAGQAQMEQPILMGNCTHLLPVCSSIGEKESFTEYLAQVKQLMIDIETYQRFPLSSLQECMNDKEIPKMNVLFNMDRPIKELHFEGLEAHLISTPIQYSKYDIFLNAMNVNDEIWLDFDINTDLVDAKTFRQWTNYFQHLLETVTSSDELQLSELSLLPDQKLKQAIVDWNGHDETGVSEQGTVYLLDTYLQPAPIGVIGELYVQSGDTSSSDGDALSRTGILAFRNADGVLKELGPIQRRKRVQGHTVYLNLLEEYICKMPYIQSCFCTSQNDEDNNMLIAYVSGSKKNVDTKQLRKQLLNAIPDYWVPKEIIFVEDLPLSAEGKVDLKQLRRTEQSASERDLSEMGSETEEKIRVIWQKVLGLPYVRLDDNFFDLGGNSLQATSMFSCLKKEFEKQIPLSELFRFPTISELAKLVDRLDGKDYLPISSLMTKEFIEAEKNRYELSNGQKRIWFRAQFTDHTFGDLYAYEMNGEVDSHAMHRAMKTLIDRHGIMRTTIVEHEGEPFQQVHRELEVPCLFEDLSGKSEADRTKRLTQAARMEKKKPFDLTRESFYRMTLYRLDSNKHLLLLCVHHIGHDGWSHQVFIEDLFTVYKTIIRGGDPSQLPPPLQYVDFVHWQNERLKDGSLEAQRTYWLEQLGQSVEAPRVPHDTDISVEEQDPSDIRVHSLKPELVQSLNELTSRAGGTTYMTVLAALKIWLGLRSDQRTITIGSTLSGRTHPDLEGILGPCINPVAMRTDLSGNPTLMQVLERVRETAVAAYDNQDYPFDLIVQDQREKHGGDPTFYTISFIGQNAHTSEPEYDGVSIRLFSPESLLEEKDVVSRRDDGFTGDEKVTFDLMIFLFEDTDSLLLETHYNPQKFRSDTVDSFLEQLEYVLSQMVENPELRLSQLSLLEEDWDELFEE</sequence>
<comment type="caution">
    <text evidence="10">The sequence shown here is derived from an EMBL/GenBank/DDBJ whole genome shotgun (WGS) entry which is preliminary data.</text>
</comment>
<dbReference type="Pfam" id="PF00202">
    <property type="entry name" value="Aminotran_3"/>
    <property type="match status" value="1"/>
</dbReference>
<evidence type="ECO:0000313" key="10">
    <source>
        <dbReference type="EMBL" id="GGA52569.1"/>
    </source>
</evidence>
<evidence type="ECO:0000313" key="11">
    <source>
        <dbReference type="Proteomes" id="UP000617979"/>
    </source>
</evidence>
<dbReference type="InterPro" id="IPR020806">
    <property type="entry name" value="PKS_PP-bd"/>
</dbReference>
<dbReference type="Gene3D" id="3.40.640.10">
    <property type="entry name" value="Type I PLP-dependent aspartate aminotransferase-like (Major domain)"/>
    <property type="match status" value="1"/>
</dbReference>
<accession>A0ABQ1GYU7</accession>
<dbReference type="Gene3D" id="3.40.50.12780">
    <property type="entry name" value="N-terminal domain of ligase-like"/>
    <property type="match status" value="1"/>
</dbReference>
<feature type="domain" description="Ketosynthase family 3 (KS3)" evidence="9">
    <location>
        <begin position="672"/>
        <end position="1095"/>
    </location>
</feature>
<feature type="domain" description="Carrier" evidence="8">
    <location>
        <begin position="2589"/>
        <end position="2664"/>
    </location>
</feature>
<comment type="cofactor">
    <cofactor evidence="1">
        <name>pantetheine 4'-phosphate</name>
        <dbReference type="ChEBI" id="CHEBI:47942"/>
    </cofactor>
</comment>
<evidence type="ECO:0000256" key="1">
    <source>
        <dbReference type="ARBA" id="ARBA00001957"/>
    </source>
</evidence>
<dbReference type="SUPFAM" id="SSF53383">
    <property type="entry name" value="PLP-dependent transferases"/>
    <property type="match status" value="1"/>
</dbReference>
<evidence type="ECO:0000256" key="4">
    <source>
        <dbReference type="ARBA" id="ARBA00022679"/>
    </source>
</evidence>
<proteinExistence type="predicted"/>
<dbReference type="Pfam" id="PF00109">
    <property type="entry name" value="ketoacyl-synt"/>
    <property type="match status" value="1"/>
</dbReference>
<dbReference type="EMBL" id="BMEX01000012">
    <property type="protein sequence ID" value="GGA52569.1"/>
    <property type="molecule type" value="Genomic_DNA"/>
</dbReference>
<dbReference type="InterPro" id="IPR000873">
    <property type="entry name" value="AMP-dep_synth/lig_dom"/>
</dbReference>
<reference evidence="11" key="1">
    <citation type="journal article" date="2019" name="Int. J. Syst. Evol. Microbiol.">
        <title>The Global Catalogue of Microorganisms (GCM) 10K type strain sequencing project: providing services to taxonomists for standard genome sequencing and annotation.</title>
        <authorList>
            <consortium name="The Broad Institute Genomics Platform"/>
            <consortium name="The Broad Institute Genome Sequencing Center for Infectious Disease"/>
            <person name="Wu L."/>
            <person name="Ma J."/>
        </authorList>
    </citation>
    <scope>NUCLEOTIDE SEQUENCE [LARGE SCALE GENOMIC DNA]</scope>
    <source>
        <strain evidence="11">CGMCC 1.12404</strain>
    </source>
</reference>
<dbReference type="SMART" id="SM00823">
    <property type="entry name" value="PKS_PP"/>
    <property type="match status" value="2"/>
</dbReference>
<dbReference type="InterPro" id="IPR005814">
    <property type="entry name" value="Aminotrans_3"/>
</dbReference>
<dbReference type="InterPro" id="IPR006162">
    <property type="entry name" value="Ppantetheine_attach_site"/>
</dbReference>
<keyword evidence="11" id="KW-1185">Reference proteome</keyword>
<dbReference type="Pfam" id="PF22621">
    <property type="entry name" value="CurL-like_PKS_C"/>
    <property type="match status" value="1"/>
</dbReference>
<evidence type="ECO:0008006" key="12">
    <source>
        <dbReference type="Google" id="ProtNLM"/>
    </source>
</evidence>
<feature type="domain" description="Carrier" evidence="8">
    <location>
        <begin position="1293"/>
        <end position="1371"/>
    </location>
</feature>
<dbReference type="InterPro" id="IPR020845">
    <property type="entry name" value="AMP-binding_CS"/>
</dbReference>
<keyword evidence="7" id="KW-1133">Transmembrane helix</keyword>
<gene>
    <name evidence="10" type="ORF">GCM10007416_27060</name>
</gene>
<protein>
    <recommendedName>
        <fullName evidence="12">Amino acid adenylation domain-containing protein</fullName>
    </recommendedName>
</protein>
<dbReference type="InterPro" id="IPR042099">
    <property type="entry name" value="ANL_N_sf"/>
</dbReference>
<feature type="region of interest" description="Disordered" evidence="6">
    <location>
        <begin position="1457"/>
        <end position="1496"/>
    </location>
</feature>
<evidence type="ECO:0000256" key="3">
    <source>
        <dbReference type="ARBA" id="ARBA00022553"/>
    </source>
</evidence>
<dbReference type="InterPro" id="IPR018201">
    <property type="entry name" value="Ketoacyl_synth_AS"/>
</dbReference>
<name>A0ABQ1GYU7_9BACL</name>
<dbReference type="SMART" id="SM00825">
    <property type="entry name" value="PKS_KS"/>
    <property type="match status" value="1"/>
</dbReference>
<keyword evidence="7" id="KW-0472">Membrane</keyword>
<keyword evidence="3" id="KW-0597">Phosphoprotein</keyword>
<dbReference type="Pfam" id="PF00501">
    <property type="entry name" value="AMP-binding"/>
    <property type="match status" value="1"/>
</dbReference>